<organism evidence="1 2">
    <name type="scientific">Hydrogenispora ethanolica</name>
    <dbReference type="NCBI Taxonomy" id="1082276"/>
    <lineage>
        <taxon>Bacteria</taxon>
        <taxon>Bacillati</taxon>
        <taxon>Bacillota</taxon>
        <taxon>Hydrogenispora</taxon>
    </lineage>
</organism>
<sequence length="144" mass="16025">MLRSSNLTVHPAVYQVVLSGSRGPKGGCRPDSDIDLSLFVTLNSGMEGIHQAEILREVLETTLNSWKAPVELDIVAVFDKQDCGLRCFQAFDHSDGLCPKMADDCLGLYKLQKGFAGYVPPIGVQIRKIFPWIIVWERETPPNH</sequence>
<dbReference type="EMBL" id="SLUN01000032">
    <property type="protein sequence ID" value="TCL61819.1"/>
    <property type="molecule type" value="Genomic_DNA"/>
</dbReference>
<accession>A0A4R1R8E2</accession>
<proteinExistence type="predicted"/>
<keyword evidence="2" id="KW-1185">Reference proteome</keyword>
<name>A0A4R1R8E2_HYDET</name>
<dbReference type="AlphaFoldDB" id="A0A4R1R8E2"/>
<evidence type="ECO:0000313" key="1">
    <source>
        <dbReference type="EMBL" id="TCL61819.1"/>
    </source>
</evidence>
<protein>
    <recommendedName>
        <fullName evidence="3">Nucleotidyltransferase-like protein</fullName>
    </recommendedName>
</protein>
<dbReference type="Proteomes" id="UP000295008">
    <property type="component" value="Unassembled WGS sequence"/>
</dbReference>
<evidence type="ECO:0000313" key="2">
    <source>
        <dbReference type="Proteomes" id="UP000295008"/>
    </source>
</evidence>
<evidence type="ECO:0008006" key="3">
    <source>
        <dbReference type="Google" id="ProtNLM"/>
    </source>
</evidence>
<gene>
    <name evidence="1" type="ORF">EDC14_103252</name>
</gene>
<comment type="caution">
    <text evidence="1">The sequence shown here is derived from an EMBL/GenBank/DDBJ whole genome shotgun (WGS) entry which is preliminary data.</text>
</comment>
<reference evidence="1 2" key="1">
    <citation type="submission" date="2019-03" db="EMBL/GenBank/DDBJ databases">
        <title>Genomic Encyclopedia of Type Strains, Phase IV (KMG-IV): sequencing the most valuable type-strain genomes for metagenomic binning, comparative biology and taxonomic classification.</title>
        <authorList>
            <person name="Goeker M."/>
        </authorList>
    </citation>
    <scope>NUCLEOTIDE SEQUENCE [LARGE SCALE GENOMIC DNA]</scope>
    <source>
        <strain evidence="1 2">LX-B</strain>
    </source>
</reference>